<dbReference type="EMBL" id="JAAZSR010000167">
    <property type="protein sequence ID" value="NKX51066.1"/>
    <property type="molecule type" value="Genomic_DNA"/>
</dbReference>
<name>A0ABX1JQR4_9MICC</name>
<dbReference type="InterPro" id="IPR011051">
    <property type="entry name" value="RmlC_Cupin_sf"/>
</dbReference>
<comment type="caution">
    <text evidence="1">The sequence shown here is derived from an EMBL/GenBank/DDBJ whole genome shotgun (WGS) entry which is preliminary data.</text>
</comment>
<organism evidence="1 2">
    <name type="scientific">Arthrobacter deserti</name>
    <dbReference type="NCBI Taxonomy" id="1742687"/>
    <lineage>
        <taxon>Bacteria</taxon>
        <taxon>Bacillati</taxon>
        <taxon>Actinomycetota</taxon>
        <taxon>Actinomycetes</taxon>
        <taxon>Micrococcales</taxon>
        <taxon>Micrococcaceae</taxon>
        <taxon>Arthrobacter</taxon>
    </lineage>
</organism>
<dbReference type="Gene3D" id="2.60.120.10">
    <property type="entry name" value="Jelly Rolls"/>
    <property type="match status" value="1"/>
</dbReference>
<protein>
    <submittedName>
        <fullName evidence="1">HutD family protein</fullName>
    </submittedName>
</protein>
<reference evidence="1 2" key="1">
    <citation type="submission" date="2020-04" db="EMBL/GenBank/DDBJ databases">
        <authorList>
            <person name="Liu S."/>
        </authorList>
    </citation>
    <scope>NUCLEOTIDE SEQUENCE [LARGE SCALE GENOMIC DNA]</scope>
    <source>
        <strain evidence="1 2">CGMCC 1.15091</strain>
    </source>
</reference>
<evidence type="ECO:0000313" key="2">
    <source>
        <dbReference type="Proteomes" id="UP000523795"/>
    </source>
</evidence>
<dbReference type="PANTHER" id="PTHR37943">
    <property type="entry name" value="PROTEIN VES"/>
    <property type="match status" value="1"/>
</dbReference>
<feature type="non-terminal residue" evidence="1">
    <location>
        <position position="81"/>
    </location>
</feature>
<dbReference type="InterPro" id="IPR010282">
    <property type="entry name" value="Uncharacterised_HutD/Ves"/>
</dbReference>
<accession>A0ABX1JQR4</accession>
<dbReference type="Proteomes" id="UP000523795">
    <property type="component" value="Unassembled WGS sequence"/>
</dbReference>
<keyword evidence="2" id="KW-1185">Reference proteome</keyword>
<dbReference type="Pfam" id="PF05962">
    <property type="entry name" value="HutD"/>
    <property type="match status" value="1"/>
</dbReference>
<proteinExistence type="predicted"/>
<gene>
    <name evidence="1" type="ORF">HER39_10930</name>
</gene>
<sequence>MHERIIRFAGLPAVPWRNGGGSTRELAAGAAGDGWGWRLSLADIVRPGAFSVFEGIERVLTVVEGEGLALSIGGASRVAEK</sequence>
<dbReference type="SUPFAM" id="SSF51182">
    <property type="entry name" value="RmlC-like cupins"/>
    <property type="match status" value="1"/>
</dbReference>
<dbReference type="InterPro" id="IPR014710">
    <property type="entry name" value="RmlC-like_jellyroll"/>
</dbReference>
<evidence type="ECO:0000313" key="1">
    <source>
        <dbReference type="EMBL" id="NKX51066.1"/>
    </source>
</evidence>
<dbReference type="PANTHER" id="PTHR37943:SF1">
    <property type="entry name" value="PROTEIN VES"/>
    <property type="match status" value="1"/>
</dbReference>